<evidence type="ECO:0000313" key="2">
    <source>
        <dbReference type="EMBL" id="CAB4710715.1"/>
    </source>
</evidence>
<dbReference type="EMBL" id="CAFARE010000001">
    <property type="protein sequence ID" value="CAB4837896.1"/>
    <property type="molecule type" value="Genomic_DNA"/>
</dbReference>
<dbReference type="EMBL" id="CAFBQC010000001">
    <property type="protein sequence ID" value="CAB5038562.1"/>
    <property type="molecule type" value="Genomic_DNA"/>
</dbReference>
<sequence>MHHGDMKISRVIALSLSLALTSAGPTFADPAPTPTYDFKTLMEQYKIAKSAFQAEMSAREHLRATINQNFMSAVNDANRIAKNALRATKIPSAKSEVLAIQKAAIALANATRYSAILAMGQPPEEPLAPTKQEHSSKVAPLKKTKSPKVSASPSS</sequence>
<evidence type="ECO:0000256" key="1">
    <source>
        <dbReference type="SAM" id="MobiDB-lite"/>
    </source>
</evidence>
<accession>A0A6J7V6B6</accession>
<organism evidence="6">
    <name type="scientific">freshwater metagenome</name>
    <dbReference type="NCBI Taxonomy" id="449393"/>
    <lineage>
        <taxon>unclassified sequences</taxon>
        <taxon>metagenomes</taxon>
        <taxon>ecological metagenomes</taxon>
    </lineage>
</organism>
<dbReference type="EMBL" id="CAFBRA010000027">
    <property type="protein sequence ID" value="CAB5074035.1"/>
    <property type="molecule type" value="Genomic_DNA"/>
</dbReference>
<dbReference type="AlphaFoldDB" id="A0A6J7V6B6"/>
<dbReference type="EMBL" id="CAFAAA010000001">
    <property type="protein sequence ID" value="CAB4770294.1"/>
    <property type="molecule type" value="Genomic_DNA"/>
</dbReference>
<gene>
    <name evidence="2" type="ORF">UFOPK2662_00082</name>
    <name evidence="3" type="ORF">UFOPK2942_00034</name>
    <name evidence="4" type="ORF">UFOPK3232_00012</name>
    <name evidence="5" type="ORF">UFOPK4242_00011</name>
    <name evidence="6" type="ORF">UFOPK4382_00555</name>
</gene>
<dbReference type="EMBL" id="CAEZYI010000001">
    <property type="protein sequence ID" value="CAB4710715.1"/>
    <property type="molecule type" value="Genomic_DNA"/>
</dbReference>
<evidence type="ECO:0000313" key="3">
    <source>
        <dbReference type="EMBL" id="CAB4770294.1"/>
    </source>
</evidence>
<evidence type="ECO:0000313" key="6">
    <source>
        <dbReference type="EMBL" id="CAB5074035.1"/>
    </source>
</evidence>
<protein>
    <submittedName>
        <fullName evidence="6">Unannotated protein</fullName>
    </submittedName>
</protein>
<feature type="region of interest" description="Disordered" evidence="1">
    <location>
        <begin position="121"/>
        <end position="155"/>
    </location>
</feature>
<evidence type="ECO:0000313" key="5">
    <source>
        <dbReference type="EMBL" id="CAB5038562.1"/>
    </source>
</evidence>
<evidence type="ECO:0000313" key="4">
    <source>
        <dbReference type="EMBL" id="CAB4837896.1"/>
    </source>
</evidence>
<reference evidence="6" key="1">
    <citation type="submission" date="2020-05" db="EMBL/GenBank/DDBJ databases">
        <authorList>
            <person name="Chiriac C."/>
            <person name="Salcher M."/>
            <person name="Ghai R."/>
            <person name="Kavagutti S V."/>
        </authorList>
    </citation>
    <scope>NUCLEOTIDE SEQUENCE</scope>
</reference>
<proteinExistence type="predicted"/>
<name>A0A6J7V6B6_9ZZZZ</name>